<feature type="chain" id="PRO_5013020051" description="PorV/PorQ family protein" evidence="1">
    <location>
        <begin position="19"/>
        <end position="336"/>
    </location>
</feature>
<evidence type="ECO:0000313" key="2">
    <source>
        <dbReference type="EMBL" id="SHK89888.1"/>
    </source>
</evidence>
<sequence>MFFFKKSWIFFLSLLVLAANSTAYFKKNDSGEEVFSFLGSFSSARSAALENANAAMPSSNPGDVLQNPALILLSSNQKNAVSFAWQTGEFADNQGYLAYARQIGKMVALVSYGWIRYGEIDGYDNMGNPTDKSYKPQSSVASLSLSLPLPHFQFGSTVKFASDLLSDEGNDQTAMAFAFDWGVLWQSSSRKFGFGLAARNFGKMIRAYVDGGDTDYGLEESFDLSAFYIPGLLPRLSLHAKTTFPRYAEPALSLGGEYALGSSLFVRLGFSRTWLDISRDVKEIFSSSDRPDETNDARLFSAGLGYTGSRFSLDYAFSYLAQDLGTEHRIGLGLKF</sequence>
<keyword evidence="3" id="KW-1185">Reference proteome</keyword>
<dbReference type="AlphaFoldDB" id="A0A1M6W8D1"/>
<name>A0A1M6W8D1_9BACT</name>
<proteinExistence type="predicted"/>
<organism evidence="2 3">
    <name type="scientific">Fibrobacter intestinalis</name>
    <dbReference type="NCBI Taxonomy" id="28122"/>
    <lineage>
        <taxon>Bacteria</taxon>
        <taxon>Pseudomonadati</taxon>
        <taxon>Fibrobacterota</taxon>
        <taxon>Fibrobacteria</taxon>
        <taxon>Fibrobacterales</taxon>
        <taxon>Fibrobacteraceae</taxon>
        <taxon>Fibrobacter</taxon>
    </lineage>
</organism>
<keyword evidence="1" id="KW-0732">Signal</keyword>
<dbReference type="Proteomes" id="UP000184275">
    <property type="component" value="Unassembled WGS sequence"/>
</dbReference>
<evidence type="ECO:0000313" key="3">
    <source>
        <dbReference type="Proteomes" id="UP000184275"/>
    </source>
</evidence>
<evidence type="ECO:0000256" key="1">
    <source>
        <dbReference type="SAM" id="SignalP"/>
    </source>
</evidence>
<dbReference type="RefSeq" id="WP_073305105.1">
    <property type="nucleotide sequence ID" value="NZ_FRAW01000022.1"/>
</dbReference>
<protein>
    <recommendedName>
        <fullName evidence="4">PorV/PorQ family protein</fullName>
    </recommendedName>
</protein>
<dbReference type="EMBL" id="FRAW01000022">
    <property type="protein sequence ID" value="SHK89888.1"/>
    <property type="molecule type" value="Genomic_DNA"/>
</dbReference>
<gene>
    <name evidence="2" type="ORF">SAMN05720469_12250</name>
</gene>
<accession>A0A1M6W8D1</accession>
<evidence type="ECO:0008006" key="4">
    <source>
        <dbReference type="Google" id="ProtNLM"/>
    </source>
</evidence>
<reference evidence="3" key="1">
    <citation type="submission" date="2016-11" db="EMBL/GenBank/DDBJ databases">
        <authorList>
            <person name="Varghese N."/>
            <person name="Submissions S."/>
        </authorList>
    </citation>
    <scope>NUCLEOTIDE SEQUENCE [LARGE SCALE GENOMIC DNA]</scope>
    <source>
        <strain evidence="3">UWOS</strain>
    </source>
</reference>
<feature type="signal peptide" evidence="1">
    <location>
        <begin position="1"/>
        <end position="18"/>
    </location>
</feature>